<dbReference type="Gene3D" id="2.30.40.10">
    <property type="entry name" value="Urease, subunit C, domain 1"/>
    <property type="match status" value="1"/>
</dbReference>
<dbReference type="Gene3D" id="3.20.20.140">
    <property type="entry name" value="Metal-dependent hydrolases"/>
    <property type="match status" value="1"/>
</dbReference>
<dbReference type="InterPro" id="IPR006680">
    <property type="entry name" value="Amidohydro-rel"/>
</dbReference>
<evidence type="ECO:0000256" key="1">
    <source>
        <dbReference type="ARBA" id="ARBA00022801"/>
    </source>
</evidence>
<dbReference type="GO" id="GO:0016810">
    <property type="term" value="F:hydrolase activity, acting on carbon-nitrogen (but not peptide) bonds"/>
    <property type="evidence" value="ECO:0007669"/>
    <property type="project" value="InterPro"/>
</dbReference>
<keyword evidence="1" id="KW-0378">Hydrolase</keyword>
<feature type="domain" description="Amidohydrolase-related" evidence="2">
    <location>
        <begin position="53"/>
        <end position="377"/>
    </location>
</feature>
<accession>A0A928UTU5</accession>
<keyword evidence="4" id="KW-1185">Reference proteome</keyword>
<dbReference type="SUPFAM" id="SSF51556">
    <property type="entry name" value="Metallo-dependent hydrolases"/>
    <property type="match status" value="1"/>
</dbReference>
<evidence type="ECO:0000313" key="4">
    <source>
        <dbReference type="Proteomes" id="UP000616201"/>
    </source>
</evidence>
<name>A0A928UTU5_9SPHI</name>
<gene>
    <name evidence="3" type="ORF">C4F49_05420</name>
</gene>
<dbReference type="InterPro" id="IPR050287">
    <property type="entry name" value="MTA/SAH_deaminase"/>
</dbReference>
<dbReference type="PANTHER" id="PTHR43794:SF11">
    <property type="entry name" value="AMIDOHYDROLASE-RELATED DOMAIN-CONTAINING PROTEIN"/>
    <property type="match status" value="1"/>
</dbReference>
<sequence length="390" mass="44206">MIKYYSADFILPVNAPAMKQGVVAIDESGVVQGVYHSHSPEVEKVKIKKLNGVLVPGFVNAHCHLELSHLEGKIDKGNGLISFLSEVMEKRESKESKIVEKMIEADKKMFENGIQVVGDHVNTAISAPIKENSKIKYHTFVEIIALKTEDGQEKIDEAKDVEFNFDHAHSSITPHAPYSCSKNTFKLFKRAVSDDNIISIHNQESEEENKLFRYKNGEFIDFYDKLGISMDDFKAQARNSIQSYLPYLPINNKLILVHNTFTSLKDLDFVDRMNRDIIICMCPKSNLFIENKLPKIQNFAQDNRRIVIGTDSLASNNTLDILEELKAIHKEFPELDFKQTIKWATLNGAEALNLEKEFGSIEVGKKPGLVLLKGMKNLQLTPDVKLQRIV</sequence>
<dbReference type="InterPro" id="IPR032466">
    <property type="entry name" value="Metal_Hydrolase"/>
</dbReference>
<proteinExistence type="predicted"/>
<comment type="caution">
    <text evidence="3">The sequence shown here is derived from an EMBL/GenBank/DDBJ whole genome shotgun (WGS) entry which is preliminary data.</text>
</comment>
<dbReference type="InterPro" id="IPR011059">
    <property type="entry name" value="Metal-dep_hydrolase_composite"/>
</dbReference>
<dbReference type="AlphaFoldDB" id="A0A928UTU5"/>
<dbReference type="RefSeq" id="WP_196935632.1">
    <property type="nucleotide sequence ID" value="NZ_MU158698.1"/>
</dbReference>
<organism evidence="3 4">
    <name type="scientific">Sphingobacterium hungaricum</name>
    <dbReference type="NCBI Taxonomy" id="2082723"/>
    <lineage>
        <taxon>Bacteria</taxon>
        <taxon>Pseudomonadati</taxon>
        <taxon>Bacteroidota</taxon>
        <taxon>Sphingobacteriia</taxon>
        <taxon>Sphingobacteriales</taxon>
        <taxon>Sphingobacteriaceae</taxon>
        <taxon>Sphingobacterium</taxon>
    </lineage>
</organism>
<dbReference type="PANTHER" id="PTHR43794">
    <property type="entry name" value="AMINOHYDROLASE SSNA-RELATED"/>
    <property type="match status" value="1"/>
</dbReference>
<dbReference type="Pfam" id="PF01979">
    <property type="entry name" value="Amidohydro_1"/>
    <property type="match status" value="1"/>
</dbReference>
<dbReference type="Proteomes" id="UP000616201">
    <property type="component" value="Unassembled WGS sequence"/>
</dbReference>
<dbReference type="EMBL" id="PRDK01000003">
    <property type="protein sequence ID" value="MBE8713110.1"/>
    <property type="molecule type" value="Genomic_DNA"/>
</dbReference>
<evidence type="ECO:0000313" key="3">
    <source>
        <dbReference type="EMBL" id="MBE8713110.1"/>
    </source>
</evidence>
<evidence type="ECO:0000259" key="2">
    <source>
        <dbReference type="Pfam" id="PF01979"/>
    </source>
</evidence>
<protein>
    <submittedName>
        <fullName evidence="3">Amidohydrolase</fullName>
    </submittedName>
</protein>
<reference evidence="3" key="1">
    <citation type="submission" date="2018-02" db="EMBL/GenBank/DDBJ databases">
        <authorList>
            <person name="Vasarhelyi B.M."/>
            <person name="Deshmukh S."/>
            <person name="Balint B."/>
            <person name="Kukolya J."/>
        </authorList>
    </citation>
    <scope>NUCLEOTIDE SEQUENCE</scope>
    <source>
        <strain evidence="3">KB22</strain>
    </source>
</reference>